<dbReference type="PROSITE" id="PS50088">
    <property type="entry name" value="ANK_REPEAT"/>
    <property type="match status" value="3"/>
</dbReference>
<dbReference type="PANTHER" id="PTHR24171">
    <property type="entry name" value="ANKYRIN REPEAT DOMAIN-CONTAINING PROTEIN 39-RELATED"/>
    <property type="match status" value="1"/>
</dbReference>
<organism evidence="3">
    <name type="scientific">Borely moumouvirus</name>
    <dbReference type="NCBI Taxonomy" id="2712067"/>
    <lineage>
        <taxon>Viruses</taxon>
        <taxon>Varidnaviria</taxon>
        <taxon>Bamfordvirae</taxon>
        <taxon>Nucleocytoviricota</taxon>
        <taxon>Megaviricetes</taxon>
        <taxon>Imitervirales</taxon>
        <taxon>Mimiviridae</taxon>
        <taxon>Megamimivirinae</taxon>
        <taxon>Moumouvirus</taxon>
    </lineage>
</organism>
<name>A0A6G6ACL3_9VIRU</name>
<dbReference type="InterPro" id="IPR036770">
    <property type="entry name" value="Ankyrin_rpt-contain_sf"/>
</dbReference>
<dbReference type="Pfam" id="PF12796">
    <property type="entry name" value="Ank_2"/>
    <property type="match status" value="2"/>
</dbReference>
<evidence type="ECO:0000256" key="2">
    <source>
        <dbReference type="ARBA" id="ARBA00023043"/>
    </source>
</evidence>
<dbReference type="SUPFAM" id="SSF48403">
    <property type="entry name" value="Ankyrin repeat"/>
    <property type="match status" value="1"/>
</dbReference>
<dbReference type="SMART" id="SM00248">
    <property type="entry name" value="ANK"/>
    <property type="match status" value="4"/>
</dbReference>
<dbReference type="EMBL" id="MN175499">
    <property type="protein sequence ID" value="QID06589.1"/>
    <property type="molecule type" value="Genomic_DNA"/>
</dbReference>
<accession>A0A6G6ACL3</accession>
<dbReference type="PROSITE" id="PS50297">
    <property type="entry name" value="ANK_REP_REGION"/>
    <property type="match status" value="3"/>
</dbReference>
<protein>
    <submittedName>
        <fullName evidence="3">Ankyrin repeat-containing protein</fullName>
    </submittedName>
</protein>
<evidence type="ECO:0000256" key="1">
    <source>
        <dbReference type="ARBA" id="ARBA00022737"/>
    </source>
</evidence>
<proteinExistence type="predicted"/>
<keyword evidence="2" id="KW-0040">ANK repeat</keyword>
<keyword evidence="1" id="KW-0677">Repeat</keyword>
<reference evidence="3" key="1">
    <citation type="submission" date="2019-07" db="EMBL/GenBank/DDBJ databases">
        <title>The discovery of a new lineage B mimivirus raises questions about particles surface fibrils.</title>
        <authorList>
            <person name="Silva L.K.S."/>
            <person name="Rodrigues R.A.L."/>
            <person name="Andrade A.C.S.P."/>
            <person name="Hikida H."/>
            <person name="Andreani J."/>
            <person name="Levasseur A."/>
            <person name="La Scola B."/>
            <person name="Abrahao J.S."/>
        </authorList>
    </citation>
    <scope>NUCLEOTIDE SEQUENCE</scope>
    <source>
        <strain evidence="3">B60</strain>
    </source>
</reference>
<dbReference type="PRINTS" id="PR01415">
    <property type="entry name" value="ANKYRIN"/>
</dbReference>
<sequence length="251" mass="28860">MEKIYFMITNESEIKNGIQLKDGLNVIENNEKIPTEFNCNRKPVVPNLLYFNEPDDICEYMAYGIYLREVYLPDDPKLKITKMYNFPCGKSMRYGANMIILGKRHNLSDPKTYEFIKNCGGDLRYDGNNALLMAAENGYLEVVKYLISEGLDVRSDYDYALRSAAEKGHIKIVELLLENGADISSHNHWPLRYAALEGQFEMVKYLISKGADVRADNYGAITFAMEKNHNEIVDYMLDLCTEFHPSDDDNE</sequence>
<dbReference type="Gene3D" id="1.25.40.20">
    <property type="entry name" value="Ankyrin repeat-containing domain"/>
    <property type="match status" value="1"/>
</dbReference>
<evidence type="ECO:0000313" key="3">
    <source>
        <dbReference type="EMBL" id="QID06589.1"/>
    </source>
</evidence>
<dbReference type="InterPro" id="IPR002110">
    <property type="entry name" value="Ankyrin_rpt"/>
</dbReference>